<proteinExistence type="predicted"/>
<dbReference type="Proteomes" id="UP001295684">
    <property type="component" value="Unassembled WGS sequence"/>
</dbReference>
<keyword evidence="2" id="KW-1185">Reference proteome</keyword>
<dbReference type="AlphaFoldDB" id="A0AAD1UDA7"/>
<protein>
    <submittedName>
        <fullName evidence="1">Uncharacterized protein</fullName>
    </submittedName>
</protein>
<evidence type="ECO:0000313" key="1">
    <source>
        <dbReference type="EMBL" id="CAI2363068.1"/>
    </source>
</evidence>
<dbReference type="EMBL" id="CAMPGE010004221">
    <property type="protein sequence ID" value="CAI2363068.1"/>
    <property type="molecule type" value="Genomic_DNA"/>
</dbReference>
<accession>A0AAD1UDA7</accession>
<evidence type="ECO:0000313" key="2">
    <source>
        <dbReference type="Proteomes" id="UP001295684"/>
    </source>
</evidence>
<name>A0AAD1UDA7_EUPCR</name>
<sequence>MPKIEEIEKRLEKRCQSVGKGTRPRRFLLGLSHNERDGLGRLLINGIPKERKLAKPPRPKLDKISNKYFVQGDSVKYSIDMQKYVKPFNRISKSIGRYKTDCTPCSRDLSEVGSFSDFSIKDIKFRGFSYNRRTPTANQRDEMRLSKKLDYKIPLVSKDVRVKQFETLEDKYTKSRSVD</sequence>
<reference evidence="1" key="1">
    <citation type="submission" date="2023-07" db="EMBL/GenBank/DDBJ databases">
        <authorList>
            <consortium name="AG Swart"/>
            <person name="Singh M."/>
            <person name="Singh A."/>
            <person name="Seah K."/>
            <person name="Emmerich C."/>
        </authorList>
    </citation>
    <scope>NUCLEOTIDE SEQUENCE</scope>
    <source>
        <strain evidence="1">DP1</strain>
    </source>
</reference>
<organism evidence="1 2">
    <name type="scientific">Euplotes crassus</name>
    <dbReference type="NCBI Taxonomy" id="5936"/>
    <lineage>
        <taxon>Eukaryota</taxon>
        <taxon>Sar</taxon>
        <taxon>Alveolata</taxon>
        <taxon>Ciliophora</taxon>
        <taxon>Intramacronucleata</taxon>
        <taxon>Spirotrichea</taxon>
        <taxon>Hypotrichia</taxon>
        <taxon>Euplotida</taxon>
        <taxon>Euplotidae</taxon>
        <taxon>Moneuplotes</taxon>
    </lineage>
</organism>
<gene>
    <name evidence="1" type="ORF">ECRASSUSDP1_LOCUS4398</name>
</gene>
<comment type="caution">
    <text evidence="1">The sequence shown here is derived from an EMBL/GenBank/DDBJ whole genome shotgun (WGS) entry which is preliminary data.</text>
</comment>